<feature type="compositionally biased region" description="Polar residues" evidence="1">
    <location>
        <begin position="314"/>
        <end position="329"/>
    </location>
</feature>
<evidence type="ECO:0000256" key="1">
    <source>
        <dbReference type="SAM" id="MobiDB-lite"/>
    </source>
</evidence>
<organism evidence="2 3">
    <name type="scientific">Faecalicoccus acidiformans</name>
    <dbReference type="NCBI Taxonomy" id="915173"/>
    <lineage>
        <taxon>Bacteria</taxon>
        <taxon>Bacillati</taxon>
        <taxon>Bacillota</taxon>
        <taxon>Erysipelotrichia</taxon>
        <taxon>Erysipelotrichales</taxon>
        <taxon>Erysipelotrichaceae</taxon>
        <taxon>Faecalicoccus</taxon>
    </lineage>
</organism>
<protein>
    <submittedName>
        <fullName evidence="2">Uncharacterized protein</fullName>
    </submittedName>
</protein>
<dbReference type="Proteomes" id="UP000521313">
    <property type="component" value="Unassembled WGS sequence"/>
</dbReference>
<accession>A0A7W8D2H2</accession>
<dbReference type="EMBL" id="JACHHD010000007">
    <property type="protein sequence ID" value="MBB5184862.1"/>
    <property type="molecule type" value="Genomic_DNA"/>
</dbReference>
<proteinExistence type="predicted"/>
<feature type="compositionally biased region" description="Low complexity" evidence="1">
    <location>
        <begin position="353"/>
        <end position="381"/>
    </location>
</feature>
<name>A0A7W8D2H2_9FIRM</name>
<evidence type="ECO:0000313" key="3">
    <source>
        <dbReference type="Proteomes" id="UP000521313"/>
    </source>
</evidence>
<gene>
    <name evidence="2" type="ORF">HNQ43_000908</name>
</gene>
<dbReference type="AlphaFoldDB" id="A0A7W8D2H2"/>
<feature type="region of interest" description="Disordered" evidence="1">
    <location>
        <begin position="314"/>
        <end position="396"/>
    </location>
</feature>
<sequence length="450" mass="49394">MKWYQNKKIVVGTVAAIVVCLAIVYAITSQPSIVVKTQEIEAGDKVSLTKESLLDTEKMDAELVDDIKITSNLMTDTDKYSYNEESGEVTSKDETYLEAGTYTVTITYGDKTEDVEIKVTDSKAPEFVGFRDTITVEQNAEGFDLSRYYLAEDKSKVTVESKEETDISKAETQTNTIVGTDEFDNSTEKECKIKVVTQEDIKNGTKLTPMVDGNVPLSKDTLEKAKSGDIDVQVEDLNEELKTAYADIKEDKINGTTSFKKVEDDDKYFNRDAFTNTGNISMESLGMDYKEYREFVNKNLLDDEGHVKGTYNKDTNSFEGIDENGNSFSIDAGGLGIQPGEGSTPAGALEAWQQQQGNGNQSSNPNTGNSGQTNPGGTTTTEPTQPVEPDVPACDDTIPAGFWANRADAEAYAQQVIMDALLSGQASHGGYYVDIYRTECGTKYYGITFK</sequence>
<comment type="caution">
    <text evidence="2">The sequence shown here is derived from an EMBL/GenBank/DDBJ whole genome shotgun (WGS) entry which is preliminary data.</text>
</comment>
<reference evidence="2 3" key="1">
    <citation type="submission" date="2020-08" db="EMBL/GenBank/DDBJ databases">
        <title>Genomic Encyclopedia of Type Strains, Phase IV (KMG-IV): sequencing the most valuable type-strain genomes for metagenomic binning, comparative biology and taxonomic classification.</title>
        <authorList>
            <person name="Goeker M."/>
        </authorList>
    </citation>
    <scope>NUCLEOTIDE SEQUENCE [LARGE SCALE GENOMIC DNA]</scope>
    <source>
        <strain evidence="2 3">DSM 26963</strain>
    </source>
</reference>
<evidence type="ECO:0000313" key="2">
    <source>
        <dbReference type="EMBL" id="MBB5184862.1"/>
    </source>
</evidence>
<dbReference type="RefSeq" id="WP_183375213.1">
    <property type="nucleotide sequence ID" value="NZ_JACHHD010000007.1"/>
</dbReference>